<evidence type="ECO:0000256" key="1">
    <source>
        <dbReference type="ARBA" id="ARBA00022573"/>
    </source>
</evidence>
<dbReference type="InterPro" id="IPR002748">
    <property type="entry name" value="CbiD"/>
</dbReference>
<comment type="similarity">
    <text evidence="5">Belongs to the CbiD family.</text>
</comment>
<dbReference type="GO" id="GO:0043780">
    <property type="term" value="F:cobalt-precorrin-5B C1-methyltransferase activity"/>
    <property type="evidence" value="ECO:0007669"/>
    <property type="project" value="RHEA"/>
</dbReference>
<sequence length="409" mass="44202">MPGKNGQERCRTMEKQELRSGFTTGTCAAVAAKAAAVMLLTGCELQHMTLMTPKGRSADLPLFHVILRQEKAVCAVKKDAGDDPDVTHQAMVFASVQYSDEKKERQAAGIYHREGEEGKGPLFLTAGEGIGWVTKPGLSCPVGMPAINPVPRDMIFCGVEEARREAGFDGSLTVTIWMPEGKKLAEKTFNSRLGIEGGLSILGTTGIVKPMSEEALIATIRLELHMKAVSGKKQVILVPGNYGEAFIQETLGLDLKDGVICSNFIGEALQSAGEEGFHQILFAGHIGKLIKTAGGVPNTHSKYGDRRMEILWDCTAPFTEGRAGLKDKILTANTMEEAAGILKSCGILEPVMEEVMDRIQRYMTLWSGGRKVEVVTFSTMYGILGTSRGAMKLIGLFSGAESGRKEQEE</sequence>
<keyword evidence="2 5" id="KW-0489">Methyltransferase</keyword>
<dbReference type="UniPathway" id="UPA00148">
    <property type="reaction ID" value="UER00227"/>
</dbReference>
<dbReference type="PIRSF" id="PIRSF026782">
    <property type="entry name" value="CbiD"/>
    <property type="match status" value="1"/>
</dbReference>
<evidence type="ECO:0000256" key="5">
    <source>
        <dbReference type="HAMAP-Rule" id="MF_00787"/>
    </source>
</evidence>
<dbReference type="GO" id="GO:0019251">
    <property type="term" value="P:anaerobic cobalamin biosynthetic process"/>
    <property type="evidence" value="ECO:0007669"/>
    <property type="project" value="UniProtKB-UniRule"/>
</dbReference>
<dbReference type="PANTHER" id="PTHR35863:SF1">
    <property type="entry name" value="COBALT-PRECORRIN-5B C(1)-METHYLTRANSFERASE"/>
    <property type="match status" value="1"/>
</dbReference>
<keyword evidence="3 5" id="KW-0808">Transferase</keyword>
<dbReference type="NCBIfam" id="TIGR00312">
    <property type="entry name" value="cbiD"/>
    <property type="match status" value="1"/>
</dbReference>
<dbReference type="HAMAP" id="MF_00787">
    <property type="entry name" value="CbiD"/>
    <property type="match status" value="1"/>
</dbReference>
<evidence type="ECO:0000256" key="4">
    <source>
        <dbReference type="ARBA" id="ARBA00022691"/>
    </source>
</evidence>
<evidence type="ECO:0000256" key="3">
    <source>
        <dbReference type="ARBA" id="ARBA00022679"/>
    </source>
</evidence>
<dbReference type="Proteomes" id="UP000231092">
    <property type="component" value="Unassembled WGS sequence"/>
</dbReference>
<proteinExistence type="inferred from homology"/>
<dbReference type="EC" id="2.1.1.195" evidence="5"/>
<accession>A0A2M8Z284</accession>
<dbReference type="SUPFAM" id="SSF111342">
    <property type="entry name" value="CbiD-like"/>
    <property type="match status" value="1"/>
</dbReference>
<evidence type="ECO:0000313" key="6">
    <source>
        <dbReference type="EMBL" id="PJJ27568.1"/>
    </source>
</evidence>
<dbReference type="Gene3D" id="3.30.2110.10">
    <property type="entry name" value="CbiD-like"/>
    <property type="match status" value="1"/>
</dbReference>
<name>A0A2M8Z284_9FIRM</name>
<comment type="function">
    <text evidence="5">Catalyzes the methylation of C-1 in cobalt-precorrin-5B to form cobalt-precorrin-6A.</text>
</comment>
<dbReference type="EMBL" id="PGET01000001">
    <property type="protein sequence ID" value="PJJ27568.1"/>
    <property type="molecule type" value="Genomic_DNA"/>
</dbReference>
<protein>
    <recommendedName>
        <fullName evidence="5">Cobalt-precorrin-5B C(1)-methyltransferase</fullName>
        <ecNumber evidence="5">2.1.1.195</ecNumber>
    </recommendedName>
    <alternativeName>
        <fullName evidence="5">Cobalt-precorrin-6A synthase</fullName>
    </alternativeName>
</protein>
<gene>
    <name evidence="5" type="primary">cbiD</name>
    <name evidence="6" type="ORF">H171_1037</name>
</gene>
<dbReference type="PANTHER" id="PTHR35863">
    <property type="entry name" value="COBALT-PRECORRIN-5B C(1)-METHYLTRANSFERASE"/>
    <property type="match status" value="1"/>
</dbReference>
<keyword evidence="1 5" id="KW-0169">Cobalamin biosynthesis</keyword>
<dbReference type="GO" id="GO:0032259">
    <property type="term" value="P:methylation"/>
    <property type="evidence" value="ECO:0007669"/>
    <property type="project" value="UniProtKB-KW"/>
</dbReference>
<comment type="caution">
    <text evidence="6">The sequence shown here is derived from an EMBL/GenBank/DDBJ whole genome shotgun (WGS) entry which is preliminary data.</text>
</comment>
<dbReference type="Pfam" id="PF01888">
    <property type="entry name" value="CbiD"/>
    <property type="match status" value="1"/>
</dbReference>
<comment type="pathway">
    <text evidence="5">Cofactor biosynthesis; adenosylcobalamin biosynthesis; cob(II)yrinate a,c-diamide from sirohydrochlorin (anaerobic route): step 6/10.</text>
</comment>
<keyword evidence="4 5" id="KW-0949">S-adenosyl-L-methionine</keyword>
<reference evidence="6 7" key="1">
    <citation type="submission" date="2017-11" db="EMBL/GenBank/DDBJ databases">
        <title>Understudied soil microbes with underappreciated capabilities: Untangling the Clostridium saccharolyticum group.</title>
        <authorList>
            <person name="Leschine S."/>
        </authorList>
    </citation>
    <scope>NUCLEOTIDE SEQUENCE [LARGE SCALE GENOMIC DNA]</scope>
    <source>
        <strain evidence="6 7">18A</strain>
    </source>
</reference>
<dbReference type="InterPro" id="IPR036074">
    <property type="entry name" value="CbiD_sf"/>
</dbReference>
<dbReference type="AlphaFoldDB" id="A0A2M8Z284"/>
<dbReference type="OrthoDB" id="6439987at2"/>
<organism evidence="6 7">
    <name type="scientific">[Clostridium] celerecrescens 18A</name>
    <dbReference type="NCBI Taxonomy" id="1286362"/>
    <lineage>
        <taxon>Bacteria</taxon>
        <taxon>Bacillati</taxon>
        <taxon>Bacillota</taxon>
        <taxon>Clostridia</taxon>
        <taxon>Lachnospirales</taxon>
        <taxon>Lachnospiraceae</taxon>
        <taxon>Lacrimispora</taxon>
    </lineage>
</organism>
<comment type="catalytic activity">
    <reaction evidence="5">
        <text>Co-precorrin-5B + S-adenosyl-L-methionine = Co-precorrin-6A + S-adenosyl-L-homocysteine</text>
        <dbReference type="Rhea" id="RHEA:26285"/>
        <dbReference type="ChEBI" id="CHEBI:57856"/>
        <dbReference type="ChEBI" id="CHEBI:59789"/>
        <dbReference type="ChEBI" id="CHEBI:60063"/>
        <dbReference type="ChEBI" id="CHEBI:60064"/>
        <dbReference type="EC" id="2.1.1.195"/>
    </reaction>
</comment>
<evidence type="ECO:0000313" key="7">
    <source>
        <dbReference type="Proteomes" id="UP000231092"/>
    </source>
</evidence>
<evidence type="ECO:0000256" key="2">
    <source>
        <dbReference type="ARBA" id="ARBA00022603"/>
    </source>
</evidence>